<accession>A0A1L3SPW8</accession>
<dbReference type="RefSeq" id="WP_072603121.1">
    <property type="nucleotide sequence ID" value="NZ_CP018171.1"/>
</dbReference>
<dbReference type="AlphaFoldDB" id="A0A1L3SPW8"/>
<dbReference type="EMBL" id="CP018171">
    <property type="protein sequence ID" value="APH71449.1"/>
    <property type="molecule type" value="Genomic_DNA"/>
</dbReference>
<protein>
    <submittedName>
        <fullName evidence="1">Uncharacterized protein</fullName>
    </submittedName>
</protein>
<name>A0A1L3SPW8_9HYPH</name>
<reference evidence="2" key="1">
    <citation type="submission" date="2016-11" db="EMBL/GenBank/DDBJ databases">
        <title>Mesorhizobium oceanicum sp. nov., isolated from deep seawater in South China Sea.</title>
        <authorList>
            <person name="Fu G.-Y."/>
        </authorList>
    </citation>
    <scope>NUCLEOTIDE SEQUENCE [LARGE SCALE GENOMIC DNA]</scope>
    <source>
        <strain evidence="2">B7</strain>
    </source>
</reference>
<sequence>MNKTIPLSRQYEAHGTAFNAIELRLPKHREHFAIGDPVEVQPSGADGGSIVVEYLDRIEAYRDRLLVKPSLAEIFDLDLVDSMTLKETIIGFFTEARRLRRARTNSSGAADEGSTKSET</sequence>
<gene>
    <name evidence="1" type="ORF">BSQ44_08770</name>
</gene>
<evidence type="ECO:0000313" key="2">
    <source>
        <dbReference type="Proteomes" id="UP000182840"/>
    </source>
</evidence>
<dbReference type="OrthoDB" id="8115326at2"/>
<dbReference type="STRING" id="1670800.BSQ44_08770"/>
<evidence type="ECO:0000313" key="1">
    <source>
        <dbReference type="EMBL" id="APH71449.1"/>
    </source>
</evidence>
<dbReference type="Proteomes" id="UP000182840">
    <property type="component" value="Chromosome"/>
</dbReference>
<keyword evidence="2" id="KW-1185">Reference proteome</keyword>
<dbReference type="KEGG" id="meso:BSQ44_08770"/>
<proteinExistence type="predicted"/>
<organism evidence="1 2">
    <name type="scientific">Aquibium oceanicum</name>
    <dbReference type="NCBI Taxonomy" id="1670800"/>
    <lineage>
        <taxon>Bacteria</taxon>
        <taxon>Pseudomonadati</taxon>
        <taxon>Pseudomonadota</taxon>
        <taxon>Alphaproteobacteria</taxon>
        <taxon>Hyphomicrobiales</taxon>
        <taxon>Phyllobacteriaceae</taxon>
        <taxon>Aquibium</taxon>
    </lineage>
</organism>